<dbReference type="KEGG" id="pmt:PMT_2647"/>
<reference evidence="1 2" key="1">
    <citation type="journal article" date="2003" name="Nature">
        <title>Genome divergence in two Prochlorococcus ecotypes reflects oceanic niche differentiation.</title>
        <authorList>
            <person name="Rocap G."/>
            <person name="Larimer F.W."/>
            <person name="Lamerdin J.E."/>
            <person name="Malfatti S."/>
            <person name="Chain P."/>
            <person name="Ahlgren N.A."/>
            <person name="Arellano A."/>
            <person name="Coleman M."/>
            <person name="Hauser L."/>
            <person name="Hess W.R."/>
            <person name="Johnson Z.I."/>
            <person name="Land M.L."/>
            <person name="Lindell D."/>
            <person name="Post A.F."/>
            <person name="Regala W."/>
            <person name="Shah M."/>
            <person name="Shaw S.L."/>
            <person name="Steglich C."/>
            <person name="Sullivan M.B."/>
            <person name="Ting C.S."/>
            <person name="Tolonen A."/>
            <person name="Webb E.A."/>
            <person name="Zinser E.R."/>
            <person name="Chisholm S.W."/>
        </authorList>
    </citation>
    <scope>NUCLEOTIDE SEQUENCE [LARGE SCALE GENOMIC DNA]</scope>
    <source>
        <strain evidence="2">MIT 9313</strain>
    </source>
</reference>
<gene>
    <name evidence="1" type="ordered locus">PMT_2647</name>
</gene>
<name>B9ES32_PROMM</name>
<dbReference type="EMBL" id="BX548175">
    <property type="protein sequence ID" value="CAX32167.1"/>
    <property type="molecule type" value="Genomic_DNA"/>
</dbReference>
<sequence length="67" mass="7081">MVGFCFGEHAELLTATTPQVTHSFHCCGACVTKTRPGVDAPRLELLPLATGRLTYLSGTADSWVAAC</sequence>
<protein>
    <submittedName>
        <fullName evidence="1">Uncharacterized protein</fullName>
    </submittedName>
</protein>
<evidence type="ECO:0000313" key="1">
    <source>
        <dbReference type="EMBL" id="CAX32167.1"/>
    </source>
</evidence>
<keyword evidence="2" id="KW-1185">Reference proteome</keyword>
<proteinExistence type="predicted"/>
<organism evidence="1 2">
    <name type="scientific">Prochlorococcus marinus (strain MIT 9313)</name>
    <dbReference type="NCBI Taxonomy" id="74547"/>
    <lineage>
        <taxon>Bacteria</taxon>
        <taxon>Bacillati</taxon>
        <taxon>Cyanobacteriota</taxon>
        <taxon>Cyanophyceae</taxon>
        <taxon>Synechococcales</taxon>
        <taxon>Prochlorococcaceae</taxon>
        <taxon>Prochlorococcus</taxon>
    </lineage>
</organism>
<dbReference type="AlphaFoldDB" id="B9ES32"/>
<accession>B9ES32</accession>
<dbReference type="HOGENOM" id="CLU_2809005_0_0_3"/>
<dbReference type="eggNOG" id="COG0412">
    <property type="taxonomic scope" value="Bacteria"/>
</dbReference>
<evidence type="ECO:0000313" key="2">
    <source>
        <dbReference type="Proteomes" id="UP000001423"/>
    </source>
</evidence>
<dbReference type="Proteomes" id="UP000001423">
    <property type="component" value="Chromosome"/>
</dbReference>